<dbReference type="SUPFAM" id="SSF53474">
    <property type="entry name" value="alpha/beta-Hydrolases"/>
    <property type="match status" value="1"/>
</dbReference>
<dbReference type="Proteomes" id="UP001183817">
    <property type="component" value="Unassembled WGS sequence"/>
</dbReference>
<dbReference type="GO" id="GO:0016787">
    <property type="term" value="F:hydrolase activity"/>
    <property type="evidence" value="ECO:0007669"/>
    <property type="project" value="UniProtKB-KW"/>
</dbReference>
<accession>A0ABU2BD04</accession>
<keyword evidence="2" id="KW-0378">Hydrolase</keyword>
<proteinExistence type="predicted"/>
<reference evidence="2 3" key="1">
    <citation type="submission" date="2023-07" db="EMBL/GenBank/DDBJ databases">
        <title>Sequencing the genomes of 1000 actinobacteria strains.</title>
        <authorList>
            <person name="Klenk H.-P."/>
        </authorList>
    </citation>
    <scope>NUCLEOTIDE SEQUENCE [LARGE SCALE GENOMIC DNA]</scope>
    <source>
        <strain evidence="2 3">DSM 20167</strain>
    </source>
</reference>
<evidence type="ECO:0000313" key="2">
    <source>
        <dbReference type="EMBL" id="MDR7356498.1"/>
    </source>
</evidence>
<gene>
    <name evidence="2" type="ORF">J2S64_000189</name>
</gene>
<evidence type="ECO:0000259" key="1">
    <source>
        <dbReference type="Pfam" id="PF12697"/>
    </source>
</evidence>
<comment type="caution">
    <text evidence="2">The sequence shown here is derived from an EMBL/GenBank/DDBJ whole genome shotgun (WGS) entry which is preliminary data.</text>
</comment>
<dbReference type="InterPro" id="IPR029058">
    <property type="entry name" value="AB_hydrolase_fold"/>
</dbReference>
<organism evidence="2 3">
    <name type="scientific">Paeniglutamicibacter sulfureus</name>
    <dbReference type="NCBI Taxonomy" id="43666"/>
    <lineage>
        <taxon>Bacteria</taxon>
        <taxon>Bacillati</taxon>
        <taxon>Actinomycetota</taxon>
        <taxon>Actinomycetes</taxon>
        <taxon>Micrococcales</taxon>
        <taxon>Micrococcaceae</taxon>
        <taxon>Paeniglutamicibacter</taxon>
    </lineage>
</organism>
<feature type="domain" description="AB hydrolase-1" evidence="1">
    <location>
        <begin position="55"/>
        <end position="196"/>
    </location>
</feature>
<dbReference type="Pfam" id="PF12697">
    <property type="entry name" value="Abhydrolase_6"/>
    <property type="match status" value="1"/>
</dbReference>
<protein>
    <submittedName>
        <fullName evidence="2">Alpha-beta hydrolase superfamily lysophospholipase</fullName>
    </submittedName>
</protein>
<dbReference type="Gene3D" id="3.40.50.1820">
    <property type="entry name" value="alpha/beta hydrolase"/>
    <property type="match status" value="1"/>
</dbReference>
<dbReference type="PANTHER" id="PTHR46438">
    <property type="entry name" value="ALPHA/BETA-HYDROLASES SUPERFAMILY PROTEIN"/>
    <property type="match status" value="1"/>
</dbReference>
<dbReference type="EMBL" id="JAVDYI010000001">
    <property type="protein sequence ID" value="MDR7356498.1"/>
    <property type="molecule type" value="Genomic_DNA"/>
</dbReference>
<dbReference type="RefSeq" id="WP_310287318.1">
    <property type="nucleotide sequence ID" value="NZ_BAAAWO010000001.1"/>
</dbReference>
<sequence>MQKRRPVEIGIEDYADFLPPGRRLPLVSPDSTWWFWKNHRVHLSRFRNPDAAVRLLVVHGAGAHGAALWPVAALLAGGRVDITAVDLPLYGRTVTGSRHTVVYEDWIALLVDLLTAEDDGRPVVLFGASIGGFLAVQAAAASHGVAAVIATCLLDPRDRGTQAALTRFGSFATPFMPLLSLVRGPVARIPVKISWIADLARMGRDPALGRL</sequence>
<name>A0ABU2BD04_9MICC</name>
<dbReference type="InterPro" id="IPR000073">
    <property type="entry name" value="AB_hydrolase_1"/>
</dbReference>
<evidence type="ECO:0000313" key="3">
    <source>
        <dbReference type="Proteomes" id="UP001183817"/>
    </source>
</evidence>
<keyword evidence="3" id="KW-1185">Reference proteome</keyword>